<comment type="catalytic activity">
    <reaction evidence="8">
        <text>D-glucosamine 6-phosphate + acetyl-CoA = N-acetyl-D-glucosamine 6-phosphate + CoA + H(+)</text>
        <dbReference type="Rhea" id="RHEA:10292"/>
        <dbReference type="ChEBI" id="CHEBI:15378"/>
        <dbReference type="ChEBI" id="CHEBI:57287"/>
        <dbReference type="ChEBI" id="CHEBI:57288"/>
        <dbReference type="ChEBI" id="CHEBI:57513"/>
        <dbReference type="ChEBI" id="CHEBI:58725"/>
        <dbReference type="EC" id="2.3.1.4"/>
    </reaction>
</comment>
<evidence type="ECO:0000256" key="1">
    <source>
        <dbReference type="ARBA" id="ARBA00004184"/>
    </source>
</evidence>
<dbReference type="GO" id="GO:0004343">
    <property type="term" value="F:glucosamine 6-phosphate N-acetyltransferase activity"/>
    <property type="evidence" value="ECO:0007669"/>
    <property type="project" value="UniProtKB-UniRule"/>
</dbReference>
<evidence type="ECO:0000313" key="11">
    <source>
        <dbReference type="Proteomes" id="UP000193689"/>
    </source>
</evidence>
<dbReference type="Gene3D" id="3.40.630.30">
    <property type="match status" value="1"/>
</dbReference>
<dbReference type="AlphaFoldDB" id="A0A1Y2E4Y3"/>
<gene>
    <name evidence="10" type="ORF">BCR38DRAFT_523338</name>
</gene>
<accession>A0A1Y2E4Y3</accession>
<keyword evidence="5" id="KW-0256">Endoplasmic reticulum</keyword>
<dbReference type="PANTHER" id="PTHR13355">
    <property type="entry name" value="GLUCOSAMINE 6-PHOSPHATE N-ACETYLTRANSFERASE"/>
    <property type="match status" value="1"/>
</dbReference>
<dbReference type="GO" id="GO:0006048">
    <property type="term" value="P:UDP-N-acetylglucosamine biosynthetic process"/>
    <property type="evidence" value="ECO:0007669"/>
    <property type="project" value="UniProtKB-UniRule"/>
</dbReference>
<dbReference type="InterPro" id="IPR016181">
    <property type="entry name" value="Acyl_CoA_acyltransferase"/>
</dbReference>
<reference evidence="10 11" key="1">
    <citation type="submission" date="2016-07" db="EMBL/GenBank/DDBJ databases">
        <title>Pervasive Adenine N6-methylation of Active Genes in Fungi.</title>
        <authorList>
            <consortium name="DOE Joint Genome Institute"/>
            <person name="Mondo S.J."/>
            <person name="Dannebaum R.O."/>
            <person name="Kuo R.C."/>
            <person name="Labutti K."/>
            <person name="Haridas S."/>
            <person name="Kuo A."/>
            <person name="Salamov A."/>
            <person name="Ahrendt S.R."/>
            <person name="Lipzen A."/>
            <person name="Sullivan W."/>
            <person name="Andreopoulos W.B."/>
            <person name="Clum A."/>
            <person name="Lindquist E."/>
            <person name="Daum C."/>
            <person name="Ramamoorthy G.K."/>
            <person name="Gryganskyi A."/>
            <person name="Culley D."/>
            <person name="Magnuson J.K."/>
            <person name="James T.Y."/>
            <person name="O'Malley M.A."/>
            <person name="Stajich J.E."/>
            <person name="Spatafora J.W."/>
            <person name="Visel A."/>
            <person name="Grigoriev I.V."/>
        </authorList>
    </citation>
    <scope>NUCLEOTIDE SEQUENCE [LARGE SCALE GENOMIC DNA]</scope>
    <source>
        <strain evidence="10 11">CBS 129021</strain>
    </source>
</reference>
<evidence type="ECO:0000256" key="3">
    <source>
        <dbReference type="ARBA" id="ARBA00011738"/>
    </source>
</evidence>
<dbReference type="GO" id="GO:0005789">
    <property type="term" value="C:endoplasmic reticulum membrane"/>
    <property type="evidence" value="ECO:0007669"/>
    <property type="project" value="UniProtKB-SubCell"/>
</dbReference>
<evidence type="ECO:0000256" key="8">
    <source>
        <dbReference type="RuleBase" id="RU365086"/>
    </source>
</evidence>
<evidence type="ECO:0000256" key="7">
    <source>
        <dbReference type="ARBA" id="ARBA00023315"/>
    </source>
</evidence>
<sequence length="176" mass="19599">MASEALFSASLISPETVSAFPDSYNIRPLQRDDYNKGFLDCLRVLTHVGDVTEAQFQERFDWMVTQGKGVHYILVIEHESRIVGTGALVVERKFIHDLGSVAHVEEVSILEVFQSKGLGLRLLNALSSVAKNVGCYKSTLGCSEKNEPFYVKCGYDGSGRIMSEYYEEAKSGYERG</sequence>
<dbReference type="RefSeq" id="XP_040717553.1">
    <property type="nucleotide sequence ID" value="XM_040865256.1"/>
</dbReference>
<evidence type="ECO:0000313" key="10">
    <source>
        <dbReference type="EMBL" id="ORY66589.1"/>
    </source>
</evidence>
<dbReference type="GeneID" id="63781468"/>
<comment type="pathway">
    <text evidence="8">Nucleotide-sugar biosynthesis; UDP-N-acetyl-alpha-D-glucosamine biosynthesis; N-acetyl-alpha-D-glucosamine 1-phosphate from alpha-D-glucosamine 6-phosphate (route I): step 1/2.</text>
</comment>
<evidence type="ECO:0000256" key="4">
    <source>
        <dbReference type="ARBA" id="ARBA00022679"/>
    </source>
</evidence>
<dbReference type="PANTHER" id="PTHR13355:SF11">
    <property type="entry name" value="GLUCOSAMINE 6-PHOSPHATE N-ACETYLTRANSFERASE"/>
    <property type="match status" value="1"/>
</dbReference>
<keyword evidence="11" id="KW-1185">Reference proteome</keyword>
<dbReference type="InParanoid" id="A0A1Y2E4Y3"/>
<dbReference type="STRING" id="1141098.A0A1Y2E4Y3"/>
<protein>
    <recommendedName>
        <fullName evidence="8">Glucosamine 6-phosphate N-acetyltransferase</fullName>
        <ecNumber evidence="8">2.3.1.4</ecNumber>
    </recommendedName>
</protein>
<comment type="subcellular location">
    <subcellularLocation>
        <location evidence="1">Endomembrane system</location>
        <topology evidence="1">Peripheral membrane protein</topology>
    </subcellularLocation>
    <subcellularLocation>
        <location evidence="2">Endoplasmic reticulum membrane</location>
    </subcellularLocation>
</comment>
<dbReference type="EMBL" id="MCFJ01000005">
    <property type="protein sequence ID" value="ORY66589.1"/>
    <property type="molecule type" value="Genomic_DNA"/>
</dbReference>
<dbReference type="Proteomes" id="UP000193689">
    <property type="component" value="Unassembled WGS sequence"/>
</dbReference>
<dbReference type="CDD" id="cd04301">
    <property type="entry name" value="NAT_SF"/>
    <property type="match status" value="1"/>
</dbReference>
<dbReference type="FunFam" id="3.40.630.30:FF:000048">
    <property type="entry name" value="Glucosamine 6-phosphate N-acetyltransferase"/>
    <property type="match status" value="1"/>
</dbReference>
<dbReference type="OrthoDB" id="10039976at2759"/>
<evidence type="ECO:0000256" key="6">
    <source>
        <dbReference type="ARBA" id="ARBA00023136"/>
    </source>
</evidence>
<dbReference type="UniPathway" id="UPA00113">
    <property type="reaction ID" value="UER00529"/>
</dbReference>
<evidence type="ECO:0000256" key="2">
    <source>
        <dbReference type="ARBA" id="ARBA00004586"/>
    </source>
</evidence>
<dbReference type="InterPro" id="IPR000182">
    <property type="entry name" value="GNAT_dom"/>
</dbReference>
<keyword evidence="7 8" id="KW-0012">Acyltransferase</keyword>
<dbReference type="SUPFAM" id="SSF55729">
    <property type="entry name" value="Acyl-CoA N-acyltransferases (Nat)"/>
    <property type="match status" value="1"/>
</dbReference>
<evidence type="ECO:0000256" key="5">
    <source>
        <dbReference type="ARBA" id="ARBA00022824"/>
    </source>
</evidence>
<organism evidence="10 11">
    <name type="scientific">Pseudomassariella vexata</name>
    <dbReference type="NCBI Taxonomy" id="1141098"/>
    <lineage>
        <taxon>Eukaryota</taxon>
        <taxon>Fungi</taxon>
        <taxon>Dikarya</taxon>
        <taxon>Ascomycota</taxon>
        <taxon>Pezizomycotina</taxon>
        <taxon>Sordariomycetes</taxon>
        <taxon>Xylariomycetidae</taxon>
        <taxon>Amphisphaeriales</taxon>
        <taxon>Pseudomassariaceae</taxon>
        <taxon>Pseudomassariella</taxon>
    </lineage>
</organism>
<comment type="similarity">
    <text evidence="8">Belongs to the acetyltransferase family. GNA1 subfamily.</text>
</comment>
<evidence type="ECO:0000259" key="9">
    <source>
        <dbReference type="PROSITE" id="PS51186"/>
    </source>
</evidence>
<dbReference type="EC" id="2.3.1.4" evidence="8"/>
<comment type="caution">
    <text evidence="10">The sequence shown here is derived from an EMBL/GenBank/DDBJ whole genome shotgun (WGS) entry which is preliminary data.</text>
</comment>
<name>A0A1Y2E4Y3_9PEZI</name>
<keyword evidence="6" id="KW-0472">Membrane</keyword>
<feature type="domain" description="N-acetyltransferase" evidence="9">
    <location>
        <begin position="24"/>
        <end position="173"/>
    </location>
</feature>
<proteinExistence type="inferred from homology"/>
<dbReference type="Pfam" id="PF00583">
    <property type="entry name" value="Acetyltransf_1"/>
    <property type="match status" value="1"/>
</dbReference>
<comment type="subunit">
    <text evidence="3">Homodimer.</text>
</comment>
<dbReference type="PROSITE" id="PS51186">
    <property type="entry name" value="GNAT"/>
    <property type="match status" value="1"/>
</dbReference>
<keyword evidence="4 8" id="KW-0808">Transferase</keyword>
<dbReference type="InterPro" id="IPR039143">
    <property type="entry name" value="GNPNAT1-like"/>
</dbReference>
<dbReference type="FunCoup" id="A0A1Y2E4Y3">
    <property type="interactions" value="430"/>
</dbReference>